<sequence>MKIQNKIIYLVIIIFVLYTLLYSGFIYYSISNYAFTDFYKRLEIRAATTAKIKLEKPSDVSHILEMEQEYLEKLPNQTEYILPIIKGKIQEDSLSKLLPKSLIEEVLDNTYGSDSEGVIFYSGITYQSQNGDEFMVVVSAENYFYSHHIAYLRTLLLTSLAFGILWIVFFSFVVSRTLIRPIKNIINDVRKISSENLHLRLNVPKKNDSLSRLALTFNDMLNRLETSFETQKNFISNASHELNTPLTSIIGEADFALSKERGALAYKVALGKILEEAEKLDKKTKALLFLAQTGFNGKAQKFDKIRIDQLILDVQDTVQKINSGFKFKLDFSLLPENPEKLKVKGNEQLLHLALSNIMVNACKYSDNEVVHIAFGATDKDAFIVIRDSGIGIPENELQYIYDPYFRASNTGSHEGYGIGLPLSRNIIKMHDGTLQVNSKLNGGTTVLINIPIGNYSL</sequence>
<dbReference type="PANTHER" id="PTHR45528">
    <property type="entry name" value="SENSOR HISTIDINE KINASE CPXA"/>
    <property type="match status" value="1"/>
</dbReference>
<dbReference type="InterPro" id="IPR036097">
    <property type="entry name" value="HisK_dim/P_sf"/>
</dbReference>
<feature type="domain" description="Histidine kinase" evidence="15">
    <location>
        <begin position="237"/>
        <end position="454"/>
    </location>
</feature>
<feature type="transmembrane region" description="Helical" evidence="14">
    <location>
        <begin position="150"/>
        <end position="174"/>
    </location>
</feature>
<dbReference type="PROSITE" id="PS50109">
    <property type="entry name" value="HIS_KIN"/>
    <property type="match status" value="1"/>
</dbReference>
<dbReference type="Pfam" id="PF02518">
    <property type="entry name" value="HATPase_c"/>
    <property type="match status" value="1"/>
</dbReference>
<keyword evidence="7 14" id="KW-0812">Transmembrane</keyword>
<dbReference type="SUPFAM" id="SSF55874">
    <property type="entry name" value="ATPase domain of HSP90 chaperone/DNA topoisomerase II/histidine kinase"/>
    <property type="match status" value="1"/>
</dbReference>
<reference evidence="17" key="1">
    <citation type="submission" date="2022-10" db="EMBL/GenBank/DDBJ databases">
        <title>Comparative genomics and taxonomic characterization of three novel marine species of genus Reichenbachiella exhibiting antioxidant and polysaccharide degradation activities.</title>
        <authorList>
            <person name="Muhammad N."/>
            <person name="Lee Y.-J."/>
            <person name="Ko J."/>
            <person name="Kim S.-G."/>
        </authorList>
    </citation>
    <scope>NUCLEOTIDE SEQUENCE</scope>
    <source>
        <strain evidence="17">Wsw4-B4</strain>
    </source>
</reference>
<dbReference type="PANTHER" id="PTHR45528:SF1">
    <property type="entry name" value="SENSOR HISTIDINE KINASE CPXA"/>
    <property type="match status" value="1"/>
</dbReference>
<dbReference type="CDD" id="cd00082">
    <property type="entry name" value="HisKA"/>
    <property type="match status" value="1"/>
</dbReference>
<evidence type="ECO:0000313" key="18">
    <source>
        <dbReference type="Proteomes" id="UP001062165"/>
    </source>
</evidence>
<dbReference type="InterPro" id="IPR003661">
    <property type="entry name" value="HisK_dim/P_dom"/>
</dbReference>
<dbReference type="SMART" id="SM00388">
    <property type="entry name" value="HisKA"/>
    <property type="match status" value="1"/>
</dbReference>
<evidence type="ECO:0000259" key="15">
    <source>
        <dbReference type="PROSITE" id="PS50109"/>
    </source>
</evidence>
<dbReference type="RefSeq" id="WP_263050204.1">
    <property type="nucleotide sequence ID" value="NZ_CP106735.1"/>
</dbReference>
<dbReference type="PRINTS" id="PR00344">
    <property type="entry name" value="BCTRLSENSOR"/>
</dbReference>
<dbReference type="PROSITE" id="PS50885">
    <property type="entry name" value="HAMP"/>
    <property type="match status" value="1"/>
</dbReference>
<keyword evidence="5" id="KW-0597">Phosphoprotein</keyword>
<organism evidence="17 18">
    <name type="scientific">Reichenbachiella carrageenanivorans</name>
    <dbReference type="NCBI Taxonomy" id="2979869"/>
    <lineage>
        <taxon>Bacteria</taxon>
        <taxon>Pseudomonadati</taxon>
        <taxon>Bacteroidota</taxon>
        <taxon>Cytophagia</taxon>
        <taxon>Cytophagales</taxon>
        <taxon>Reichenbachiellaceae</taxon>
        <taxon>Reichenbachiella</taxon>
    </lineage>
</organism>
<evidence type="ECO:0000256" key="3">
    <source>
        <dbReference type="ARBA" id="ARBA00012438"/>
    </source>
</evidence>
<evidence type="ECO:0000256" key="9">
    <source>
        <dbReference type="ARBA" id="ARBA00022777"/>
    </source>
</evidence>
<keyword evidence="6" id="KW-0808">Transferase</keyword>
<proteinExistence type="predicted"/>
<keyword evidence="18" id="KW-1185">Reference proteome</keyword>
<evidence type="ECO:0000313" key="17">
    <source>
        <dbReference type="EMBL" id="UXX78459.1"/>
    </source>
</evidence>
<dbReference type="SUPFAM" id="SSF47384">
    <property type="entry name" value="Homodimeric domain of signal transducing histidine kinase"/>
    <property type="match status" value="1"/>
</dbReference>
<evidence type="ECO:0000256" key="13">
    <source>
        <dbReference type="ARBA" id="ARBA00023136"/>
    </source>
</evidence>
<dbReference type="SMART" id="SM00304">
    <property type="entry name" value="HAMP"/>
    <property type="match status" value="1"/>
</dbReference>
<keyword evidence="11 14" id="KW-1133">Transmembrane helix</keyword>
<evidence type="ECO:0000256" key="10">
    <source>
        <dbReference type="ARBA" id="ARBA00022840"/>
    </source>
</evidence>
<keyword evidence="8" id="KW-0547">Nucleotide-binding</keyword>
<evidence type="ECO:0000256" key="8">
    <source>
        <dbReference type="ARBA" id="ARBA00022741"/>
    </source>
</evidence>
<dbReference type="InterPro" id="IPR050398">
    <property type="entry name" value="HssS/ArlS-like"/>
</dbReference>
<dbReference type="InterPro" id="IPR003660">
    <property type="entry name" value="HAMP_dom"/>
</dbReference>
<dbReference type="InterPro" id="IPR004358">
    <property type="entry name" value="Sig_transdc_His_kin-like_C"/>
</dbReference>
<dbReference type="InterPro" id="IPR036890">
    <property type="entry name" value="HATPase_C_sf"/>
</dbReference>
<accession>A0ABY6CXK9</accession>
<dbReference type="InterPro" id="IPR005467">
    <property type="entry name" value="His_kinase_dom"/>
</dbReference>
<keyword evidence="9 17" id="KW-0418">Kinase</keyword>
<dbReference type="EC" id="2.7.13.3" evidence="3"/>
<gene>
    <name evidence="17" type="ORF">N7E81_13945</name>
</gene>
<evidence type="ECO:0000256" key="6">
    <source>
        <dbReference type="ARBA" id="ARBA00022679"/>
    </source>
</evidence>
<dbReference type="CDD" id="cd06225">
    <property type="entry name" value="HAMP"/>
    <property type="match status" value="1"/>
</dbReference>
<dbReference type="Gene3D" id="6.10.340.10">
    <property type="match status" value="1"/>
</dbReference>
<dbReference type="SMART" id="SM00387">
    <property type="entry name" value="HATPase_c"/>
    <property type="match status" value="1"/>
</dbReference>
<dbReference type="Gene3D" id="1.10.287.130">
    <property type="match status" value="1"/>
</dbReference>
<dbReference type="SUPFAM" id="SSF158472">
    <property type="entry name" value="HAMP domain-like"/>
    <property type="match status" value="1"/>
</dbReference>
<dbReference type="Gene3D" id="3.30.565.10">
    <property type="entry name" value="Histidine kinase-like ATPase, C-terminal domain"/>
    <property type="match status" value="1"/>
</dbReference>
<evidence type="ECO:0000256" key="1">
    <source>
        <dbReference type="ARBA" id="ARBA00000085"/>
    </source>
</evidence>
<keyword evidence="10" id="KW-0067">ATP-binding</keyword>
<comment type="catalytic activity">
    <reaction evidence="1">
        <text>ATP + protein L-histidine = ADP + protein N-phospho-L-histidine.</text>
        <dbReference type="EC" id="2.7.13.3"/>
    </reaction>
</comment>
<evidence type="ECO:0000256" key="5">
    <source>
        <dbReference type="ARBA" id="ARBA00022553"/>
    </source>
</evidence>
<evidence type="ECO:0000256" key="2">
    <source>
        <dbReference type="ARBA" id="ARBA00004651"/>
    </source>
</evidence>
<keyword evidence="13 14" id="KW-0472">Membrane</keyword>
<evidence type="ECO:0000256" key="7">
    <source>
        <dbReference type="ARBA" id="ARBA00022692"/>
    </source>
</evidence>
<dbReference type="Pfam" id="PF00512">
    <property type="entry name" value="HisKA"/>
    <property type="match status" value="1"/>
</dbReference>
<dbReference type="Proteomes" id="UP001062165">
    <property type="component" value="Chromosome"/>
</dbReference>
<evidence type="ECO:0000256" key="14">
    <source>
        <dbReference type="SAM" id="Phobius"/>
    </source>
</evidence>
<feature type="transmembrane region" description="Helical" evidence="14">
    <location>
        <begin position="7"/>
        <end position="30"/>
    </location>
</feature>
<dbReference type="Pfam" id="PF00672">
    <property type="entry name" value="HAMP"/>
    <property type="match status" value="1"/>
</dbReference>
<protein>
    <recommendedName>
        <fullName evidence="3">histidine kinase</fullName>
        <ecNumber evidence="3">2.7.13.3</ecNumber>
    </recommendedName>
</protein>
<evidence type="ECO:0000259" key="16">
    <source>
        <dbReference type="PROSITE" id="PS50885"/>
    </source>
</evidence>
<comment type="subcellular location">
    <subcellularLocation>
        <location evidence="2">Cell membrane</location>
        <topology evidence="2">Multi-pass membrane protein</topology>
    </subcellularLocation>
</comment>
<evidence type="ECO:0000256" key="11">
    <source>
        <dbReference type="ARBA" id="ARBA00022989"/>
    </source>
</evidence>
<dbReference type="EMBL" id="CP106735">
    <property type="protein sequence ID" value="UXX78459.1"/>
    <property type="molecule type" value="Genomic_DNA"/>
</dbReference>
<evidence type="ECO:0000256" key="4">
    <source>
        <dbReference type="ARBA" id="ARBA00022475"/>
    </source>
</evidence>
<keyword evidence="4" id="KW-1003">Cell membrane</keyword>
<feature type="domain" description="HAMP" evidence="16">
    <location>
        <begin position="176"/>
        <end position="229"/>
    </location>
</feature>
<dbReference type="GO" id="GO:0016301">
    <property type="term" value="F:kinase activity"/>
    <property type="evidence" value="ECO:0007669"/>
    <property type="project" value="UniProtKB-KW"/>
</dbReference>
<keyword evidence="12" id="KW-0902">Two-component regulatory system</keyword>
<name>A0ABY6CXK9_9BACT</name>
<dbReference type="InterPro" id="IPR003594">
    <property type="entry name" value="HATPase_dom"/>
</dbReference>
<evidence type="ECO:0000256" key="12">
    <source>
        <dbReference type="ARBA" id="ARBA00023012"/>
    </source>
</evidence>